<dbReference type="EMBL" id="JAYMYY010000001">
    <property type="protein sequence ID" value="MEO3988761.1"/>
    <property type="molecule type" value="Genomic_DNA"/>
</dbReference>
<accession>A0ABV0HE20</accession>
<reference evidence="1 2" key="1">
    <citation type="submission" date="2024-01" db="EMBL/GenBank/DDBJ databases">
        <title>Pseudocitrobacter sp. Endophytic strain Cyp-38L.</title>
        <authorList>
            <person name="Amer M.A."/>
            <person name="Hamed S.M."/>
        </authorList>
    </citation>
    <scope>NUCLEOTIDE SEQUENCE [LARGE SCALE GENOMIC DNA]</scope>
    <source>
        <strain evidence="1 2">Cyp38S</strain>
    </source>
</reference>
<organism evidence="1 2">
    <name type="scientific">Pseudocitrobacter cyperus</name>
    <dbReference type="NCBI Taxonomy" id="3112843"/>
    <lineage>
        <taxon>Bacteria</taxon>
        <taxon>Pseudomonadati</taxon>
        <taxon>Pseudomonadota</taxon>
        <taxon>Gammaproteobacteria</taxon>
        <taxon>Enterobacterales</taxon>
        <taxon>Enterobacteriaceae</taxon>
        <taxon>Pseudocitrobacter</taxon>
    </lineage>
</organism>
<evidence type="ECO:0000313" key="2">
    <source>
        <dbReference type="Proteomes" id="UP001444146"/>
    </source>
</evidence>
<gene>
    <name evidence="1" type="ORF">VSR74_02825</name>
</gene>
<evidence type="ECO:0000313" key="1">
    <source>
        <dbReference type="EMBL" id="MEO3988761.1"/>
    </source>
</evidence>
<sequence length="158" mass="17383">MTINNILLTPAGNAVESSNNLQATINGIQFNPDVVGGRYDGEDHPEKWTKRYSWGTGPLSAGDSLHTLIFITCDPGMVNGQEYDLSQANIPVGIQFSDVFPPEHENEDDYLKPVLKGKITLTHDFSLYLVTGHFSFEFTSENSKTYTVENGTLSIGPN</sequence>
<proteinExistence type="predicted"/>
<dbReference type="Proteomes" id="UP001444146">
    <property type="component" value="Unassembled WGS sequence"/>
</dbReference>
<dbReference type="RefSeq" id="WP_347793295.1">
    <property type="nucleotide sequence ID" value="NZ_JAYMYY010000001.1"/>
</dbReference>
<protein>
    <submittedName>
        <fullName evidence="1">Uncharacterized protein</fullName>
    </submittedName>
</protein>
<keyword evidence="2" id="KW-1185">Reference proteome</keyword>
<name>A0ABV0HE20_9ENTR</name>
<comment type="caution">
    <text evidence="1">The sequence shown here is derived from an EMBL/GenBank/DDBJ whole genome shotgun (WGS) entry which is preliminary data.</text>
</comment>